<dbReference type="EMBL" id="QKNY01000001">
    <property type="protein sequence ID" value="RJX45236.1"/>
    <property type="molecule type" value="Genomic_DNA"/>
</dbReference>
<accession>A0A3A6Q3L8</accession>
<protein>
    <recommendedName>
        <fullName evidence="1">DUF7124 domain-containing protein</fullName>
    </recommendedName>
</protein>
<dbReference type="Proteomes" id="UP000276588">
    <property type="component" value="Unassembled WGS sequence"/>
</dbReference>
<reference evidence="2 3" key="1">
    <citation type="submission" date="2018-06" db="EMBL/GenBank/DDBJ databases">
        <title>Halonotius sp. F13-13 a new haloarchaeeon isolated from a solar saltern from Isla Cristina, Huelva, Spain.</title>
        <authorList>
            <person name="Duran-Viseras A."/>
            <person name="Sanchez-Porro C."/>
            <person name="Ventosa A."/>
        </authorList>
    </citation>
    <scope>NUCLEOTIDE SEQUENCE [LARGE SCALE GENOMIC DNA]</scope>
    <source>
        <strain evidence="2 3">F13-13</strain>
    </source>
</reference>
<organism evidence="2 3">
    <name type="scientific">Halonotius aquaticus</name>
    <dbReference type="NCBI Taxonomy" id="2216978"/>
    <lineage>
        <taxon>Archaea</taxon>
        <taxon>Methanobacteriati</taxon>
        <taxon>Methanobacteriota</taxon>
        <taxon>Stenosarchaea group</taxon>
        <taxon>Halobacteria</taxon>
        <taxon>Halobacteriales</taxon>
        <taxon>Haloferacaceae</taxon>
        <taxon>Halonotius</taxon>
    </lineage>
</organism>
<feature type="domain" description="DUF7124" evidence="1">
    <location>
        <begin position="12"/>
        <end position="121"/>
    </location>
</feature>
<name>A0A3A6Q3L8_9EURY</name>
<dbReference type="AlphaFoldDB" id="A0A3A6Q3L8"/>
<dbReference type="Pfam" id="PF23439">
    <property type="entry name" value="DUF7124"/>
    <property type="match status" value="1"/>
</dbReference>
<gene>
    <name evidence="2" type="ORF">DM826_00640</name>
</gene>
<evidence type="ECO:0000313" key="3">
    <source>
        <dbReference type="Proteomes" id="UP000276588"/>
    </source>
</evidence>
<comment type="caution">
    <text evidence="2">The sequence shown here is derived from an EMBL/GenBank/DDBJ whole genome shotgun (WGS) entry which is preliminary data.</text>
</comment>
<dbReference type="RefSeq" id="WP_120100187.1">
    <property type="nucleotide sequence ID" value="NZ_QKNY01000001.1"/>
</dbReference>
<proteinExistence type="predicted"/>
<keyword evidence="3" id="KW-1185">Reference proteome</keyword>
<dbReference type="InterPro" id="IPR055548">
    <property type="entry name" value="DUF7124"/>
</dbReference>
<dbReference type="OrthoDB" id="221805at2157"/>
<sequence>MNDDSDAEAGELTLAFSVSAIERLDSPNAVFADAHAWSESIGIIDDDTERITQIVDEHELRDDFDMHDRDKWFALEEICETTTTPRHVYVGASDDDMRVATMFCWEYVRVSEAAEQAGWTLSPPESDHGIMYRLLARIKTIVD</sequence>
<evidence type="ECO:0000313" key="2">
    <source>
        <dbReference type="EMBL" id="RJX45236.1"/>
    </source>
</evidence>
<evidence type="ECO:0000259" key="1">
    <source>
        <dbReference type="Pfam" id="PF23439"/>
    </source>
</evidence>